<evidence type="ECO:0000313" key="1">
    <source>
        <dbReference type="EMBL" id="KAG6482124.1"/>
    </source>
</evidence>
<dbReference type="InterPro" id="IPR012876">
    <property type="entry name" value="DUF1677_pln"/>
</dbReference>
<protein>
    <recommendedName>
        <fullName evidence="3">DUF1677 family protein</fullName>
    </recommendedName>
</protein>
<dbReference type="PANTHER" id="PTHR33108:SF2">
    <property type="entry name" value="OS03G0665700 PROTEIN"/>
    <property type="match status" value="1"/>
</dbReference>
<organism evidence="1 2">
    <name type="scientific">Zingiber officinale</name>
    <name type="common">Ginger</name>
    <name type="synonym">Amomum zingiber</name>
    <dbReference type="NCBI Taxonomy" id="94328"/>
    <lineage>
        <taxon>Eukaryota</taxon>
        <taxon>Viridiplantae</taxon>
        <taxon>Streptophyta</taxon>
        <taxon>Embryophyta</taxon>
        <taxon>Tracheophyta</taxon>
        <taxon>Spermatophyta</taxon>
        <taxon>Magnoliopsida</taxon>
        <taxon>Liliopsida</taxon>
        <taxon>Zingiberales</taxon>
        <taxon>Zingiberaceae</taxon>
        <taxon>Zingiber</taxon>
    </lineage>
</organism>
<reference evidence="1 2" key="1">
    <citation type="submission" date="2020-08" db="EMBL/GenBank/DDBJ databases">
        <title>Plant Genome Project.</title>
        <authorList>
            <person name="Zhang R.-G."/>
        </authorList>
    </citation>
    <scope>NUCLEOTIDE SEQUENCE [LARGE SCALE GENOMIC DNA]</scope>
    <source>
        <tissue evidence="1">Rhizome</tissue>
    </source>
</reference>
<dbReference type="Pfam" id="PF07911">
    <property type="entry name" value="DUF1677"/>
    <property type="match status" value="1"/>
</dbReference>
<evidence type="ECO:0000313" key="2">
    <source>
        <dbReference type="Proteomes" id="UP000734854"/>
    </source>
</evidence>
<name>A0A8J5FGZ8_ZINOF</name>
<dbReference type="AlphaFoldDB" id="A0A8J5FGZ8"/>
<gene>
    <name evidence="1" type="ORF">ZIOFF_058755</name>
</gene>
<proteinExistence type="predicted"/>
<sequence>MEASCGRWPSCAAVGGRAWPIEALHGRTKRRVATGGLMWPLAASRGRWRPRPAARGLAWPLETSRDRWQRSPKAASGHRSFSFLQRSPEAATSCSGLLFPSSSGRQQSRPTFAGWLRRWRPPLALAARCRPWPGLAWLLATSTGLAAILLWAEAAAMAIESAKCACCGLREDCTLEYIGSVKADFDGKWLCGLCAEAVRDELSRRQRRSSPGFLRDAITDHMSFCRKSSNSNPATKVADGMRMMLRRRSGDLSKPPASPVKCGFRIARIAD</sequence>
<evidence type="ECO:0008006" key="3">
    <source>
        <dbReference type="Google" id="ProtNLM"/>
    </source>
</evidence>
<keyword evidence="2" id="KW-1185">Reference proteome</keyword>
<dbReference type="Proteomes" id="UP000734854">
    <property type="component" value="Unassembled WGS sequence"/>
</dbReference>
<dbReference type="PANTHER" id="PTHR33108">
    <property type="entry name" value="OS01G0745000 PROTEIN"/>
    <property type="match status" value="1"/>
</dbReference>
<accession>A0A8J5FGZ8</accession>
<dbReference type="EMBL" id="JACMSC010000016">
    <property type="protein sequence ID" value="KAG6482124.1"/>
    <property type="molecule type" value="Genomic_DNA"/>
</dbReference>
<comment type="caution">
    <text evidence="1">The sequence shown here is derived from an EMBL/GenBank/DDBJ whole genome shotgun (WGS) entry which is preliminary data.</text>
</comment>